<dbReference type="GeneID" id="33570409"/>
<dbReference type="EMBL" id="MCFF01000007">
    <property type="protein sequence ID" value="ORZ26295.1"/>
    <property type="molecule type" value="Genomic_DNA"/>
</dbReference>
<reference evidence="1 2" key="1">
    <citation type="submission" date="2016-07" db="EMBL/GenBank/DDBJ databases">
        <title>Pervasive Adenine N6-methylation of Active Genes in Fungi.</title>
        <authorList>
            <consortium name="DOE Joint Genome Institute"/>
            <person name="Mondo S.J."/>
            <person name="Dannebaum R.O."/>
            <person name="Kuo R.C."/>
            <person name="Labutti K."/>
            <person name="Haridas S."/>
            <person name="Kuo A."/>
            <person name="Salamov A."/>
            <person name="Ahrendt S.R."/>
            <person name="Lipzen A."/>
            <person name="Sullivan W."/>
            <person name="Andreopoulos W.B."/>
            <person name="Clum A."/>
            <person name="Lindquist E."/>
            <person name="Daum C."/>
            <person name="Ramamoorthy G.K."/>
            <person name="Gryganskyi A."/>
            <person name="Culley D."/>
            <person name="Magnuson J.K."/>
            <person name="James T.Y."/>
            <person name="O'Malley M.A."/>
            <person name="Stajich J.E."/>
            <person name="Spatafora J.W."/>
            <person name="Visel A."/>
            <person name="Grigoriev I.V."/>
        </authorList>
    </citation>
    <scope>NUCLEOTIDE SEQUENCE [LARGE SCALE GENOMIC DNA]</scope>
    <source>
        <strain evidence="1 2">NRRL 3116</strain>
    </source>
</reference>
<dbReference type="AlphaFoldDB" id="A0A1Y2GVJ0"/>
<accession>A0A1Y2GVJ0</accession>
<evidence type="ECO:0000313" key="1">
    <source>
        <dbReference type="EMBL" id="ORZ26295.1"/>
    </source>
</evidence>
<name>A0A1Y2GVJ0_9FUNG</name>
<dbReference type="Proteomes" id="UP000193648">
    <property type="component" value="Unassembled WGS sequence"/>
</dbReference>
<evidence type="ECO:0008006" key="3">
    <source>
        <dbReference type="Google" id="ProtNLM"/>
    </source>
</evidence>
<dbReference type="RefSeq" id="XP_021884060.1">
    <property type="nucleotide sequence ID" value="XM_022028566.1"/>
</dbReference>
<dbReference type="OrthoDB" id="2438364at2759"/>
<gene>
    <name evidence="1" type="ORF">BCR41DRAFT_393491</name>
</gene>
<protein>
    <recommendedName>
        <fullName evidence="3">DUF937 domain-containing protein</fullName>
    </recommendedName>
</protein>
<keyword evidence="2" id="KW-1185">Reference proteome</keyword>
<sequence>MEQLTPLLMNFLEEYGRPHVQEKVTEELDETKVELKRDMPNTMVEYIKDSEANPIVSQLADVMGDDLFERVKSVTEFTVEAASEGMDLLLTNGVMGIARKVLTQTTEEEGQGSLNLDFLKSGKEGMVSTTMAASAPVIKQVSTNIGNKISAHLPASIGGAIQEMIDEHGGSSGLLGMAAGLVLKFMGGEEDGPGEKTVEGGGDATDVEKVGGHTGKIQKMVQKILAPKVLLLIQPYLQDFEAKMTKSLEGELRTKLFSPDYIKTKVLSMITGLGEGGGSGFGAILGAFMGGGDNDDDEKKGGGGGGNVDAMGLIGNLATQFLKGRDDN</sequence>
<comment type="caution">
    <text evidence="1">The sequence shown here is derived from an EMBL/GenBank/DDBJ whole genome shotgun (WGS) entry which is preliminary data.</text>
</comment>
<proteinExistence type="predicted"/>
<dbReference type="InParanoid" id="A0A1Y2GVJ0"/>
<evidence type="ECO:0000313" key="2">
    <source>
        <dbReference type="Proteomes" id="UP000193648"/>
    </source>
</evidence>
<organism evidence="1 2">
    <name type="scientific">Lobosporangium transversale</name>
    <dbReference type="NCBI Taxonomy" id="64571"/>
    <lineage>
        <taxon>Eukaryota</taxon>
        <taxon>Fungi</taxon>
        <taxon>Fungi incertae sedis</taxon>
        <taxon>Mucoromycota</taxon>
        <taxon>Mortierellomycotina</taxon>
        <taxon>Mortierellomycetes</taxon>
        <taxon>Mortierellales</taxon>
        <taxon>Mortierellaceae</taxon>
        <taxon>Lobosporangium</taxon>
    </lineage>
</organism>